<feature type="compositionally biased region" description="Polar residues" evidence="15">
    <location>
        <begin position="1"/>
        <end position="14"/>
    </location>
</feature>
<organism evidence="17 18">
    <name type="scientific">Steinernema glaseri</name>
    <dbReference type="NCBI Taxonomy" id="37863"/>
    <lineage>
        <taxon>Eukaryota</taxon>
        <taxon>Metazoa</taxon>
        <taxon>Ecdysozoa</taxon>
        <taxon>Nematoda</taxon>
        <taxon>Chromadorea</taxon>
        <taxon>Rhabditida</taxon>
        <taxon>Tylenchina</taxon>
        <taxon>Panagrolaimomorpha</taxon>
        <taxon>Strongyloidoidea</taxon>
        <taxon>Steinernematidae</taxon>
        <taxon>Steinernema</taxon>
    </lineage>
</organism>
<keyword evidence="2 14" id="KW-0723">Serine/threonine-protein kinase</keyword>
<dbReference type="GO" id="GO:0005524">
    <property type="term" value="F:ATP binding"/>
    <property type="evidence" value="ECO:0007669"/>
    <property type="project" value="UniProtKB-UniRule"/>
</dbReference>
<evidence type="ECO:0000313" key="17">
    <source>
        <dbReference type="Proteomes" id="UP000095287"/>
    </source>
</evidence>
<dbReference type="AlphaFoldDB" id="A0A1I7ZVQ8"/>
<keyword evidence="4" id="KW-0479">Metal-binding</keyword>
<comment type="similarity">
    <text evidence="10">Belongs to the protein kinase superfamily. Ser/Thr protein kinase family. GCN2 subfamily.</text>
</comment>
<feature type="compositionally biased region" description="Basic and acidic residues" evidence="15">
    <location>
        <begin position="354"/>
        <end position="366"/>
    </location>
</feature>
<dbReference type="SMART" id="SM00220">
    <property type="entry name" value="S_TKc"/>
    <property type="match status" value="1"/>
</dbReference>
<evidence type="ECO:0000256" key="13">
    <source>
        <dbReference type="PROSITE-ProRule" id="PRU10141"/>
    </source>
</evidence>
<evidence type="ECO:0000256" key="1">
    <source>
        <dbReference type="ARBA" id="ARBA00012513"/>
    </source>
</evidence>
<dbReference type="GO" id="GO:0005737">
    <property type="term" value="C:cytoplasm"/>
    <property type="evidence" value="ECO:0007669"/>
    <property type="project" value="TreeGrafter"/>
</dbReference>
<feature type="compositionally biased region" description="Basic and acidic residues" evidence="15">
    <location>
        <begin position="27"/>
        <end position="36"/>
    </location>
</feature>
<feature type="region of interest" description="Disordered" evidence="15">
    <location>
        <begin position="1"/>
        <end position="44"/>
    </location>
</feature>
<keyword evidence="7 13" id="KW-0067">ATP-binding</keyword>
<feature type="region of interest" description="Disordered" evidence="15">
    <location>
        <begin position="342"/>
        <end position="384"/>
    </location>
</feature>
<name>A0A1I7ZVQ8_9BILA</name>
<evidence type="ECO:0000256" key="3">
    <source>
        <dbReference type="ARBA" id="ARBA00022679"/>
    </source>
</evidence>
<keyword evidence="8" id="KW-0460">Magnesium</keyword>
<dbReference type="GO" id="GO:0051321">
    <property type="term" value="P:meiotic cell cycle"/>
    <property type="evidence" value="ECO:0007669"/>
    <property type="project" value="TreeGrafter"/>
</dbReference>
<dbReference type="EC" id="2.7.11.1" evidence="1"/>
<evidence type="ECO:0000256" key="4">
    <source>
        <dbReference type="ARBA" id="ARBA00022723"/>
    </source>
</evidence>
<evidence type="ECO:0000256" key="5">
    <source>
        <dbReference type="ARBA" id="ARBA00022741"/>
    </source>
</evidence>
<feature type="domain" description="Protein kinase" evidence="16">
    <location>
        <begin position="60"/>
        <end position="306"/>
    </location>
</feature>
<evidence type="ECO:0000256" key="14">
    <source>
        <dbReference type="RuleBase" id="RU000304"/>
    </source>
</evidence>
<feature type="binding site" evidence="13">
    <location>
        <position position="89"/>
    </location>
    <ligand>
        <name>ATP</name>
        <dbReference type="ChEBI" id="CHEBI:30616"/>
    </ligand>
</feature>
<dbReference type="Pfam" id="PF00069">
    <property type="entry name" value="Pkinase"/>
    <property type="match status" value="1"/>
</dbReference>
<evidence type="ECO:0000313" key="18">
    <source>
        <dbReference type="WBParaSite" id="L893_g30068.t1"/>
    </source>
</evidence>
<dbReference type="GO" id="GO:0005634">
    <property type="term" value="C:nucleus"/>
    <property type="evidence" value="ECO:0007669"/>
    <property type="project" value="TreeGrafter"/>
</dbReference>
<comment type="catalytic activity">
    <reaction evidence="11">
        <text>L-threonyl-[protein] + ATP = O-phospho-L-threonyl-[protein] + ADP + H(+)</text>
        <dbReference type="Rhea" id="RHEA:46608"/>
        <dbReference type="Rhea" id="RHEA-COMP:11060"/>
        <dbReference type="Rhea" id="RHEA-COMP:11605"/>
        <dbReference type="ChEBI" id="CHEBI:15378"/>
        <dbReference type="ChEBI" id="CHEBI:30013"/>
        <dbReference type="ChEBI" id="CHEBI:30616"/>
        <dbReference type="ChEBI" id="CHEBI:61977"/>
        <dbReference type="ChEBI" id="CHEBI:456216"/>
        <dbReference type="EC" id="2.7.11.1"/>
    </reaction>
</comment>
<dbReference type="PROSITE" id="PS50011">
    <property type="entry name" value="PROTEIN_KINASE_DOM"/>
    <property type="match status" value="1"/>
</dbReference>
<evidence type="ECO:0000256" key="10">
    <source>
        <dbReference type="ARBA" id="ARBA00037982"/>
    </source>
</evidence>
<accession>A0A1I7ZVQ8</accession>
<comment type="catalytic activity">
    <reaction evidence="12">
        <text>L-seryl-[protein] + ATP = O-phospho-L-seryl-[protein] + ADP + H(+)</text>
        <dbReference type="Rhea" id="RHEA:17989"/>
        <dbReference type="Rhea" id="RHEA-COMP:9863"/>
        <dbReference type="Rhea" id="RHEA-COMP:11604"/>
        <dbReference type="ChEBI" id="CHEBI:15378"/>
        <dbReference type="ChEBI" id="CHEBI:29999"/>
        <dbReference type="ChEBI" id="CHEBI:30616"/>
        <dbReference type="ChEBI" id="CHEBI:83421"/>
        <dbReference type="ChEBI" id="CHEBI:456216"/>
        <dbReference type="EC" id="2.7.11.1"/>
    </reaction>
</comment>
<dbReference type="PANTHER" id="PTHR11042:SF183">
    <property type="entry name" value="MEMBRANE-ASSOCIATED TYROSINE- AND THREONINE-SPECIFIC CDC2-INHIBITORY KINASE"/>
    <property type="match status" value="1"/>
</dbReference>
<evidence type="ECO:0000256" key="11">
    <source>
        <dbReference type="ARBA" id="ARBA00047899"/>
    </source>
</evidence>
<sequence length="384" mass="43060">MLPNSPSSPKATNTPCPEPPRKRPRRSAHDPLDGFKRIYPNSDEARECDNSKMPFLLQSYEAEGQIGRGSYGDVLCVTSKKTGKKFAIKIGKKELNSLNYNEKLREVTFHQEIPEHDNIIRLVEAWSENRLLFVVTELCVTDLANFKHSSDFTTPLLFHAVHDVISGVHHLHSNGVLHVDLKPANIFVTEKGVCKIGDFGLVTKIGEQRYVDGDGRYLPKDLLNGVPSTKTDIYSLSMTILEVSLGIDIPTIEEREELLSSETLNAKLKLLGREELFDIIQPGLSSEPSKRPEASDMLLRVKTVVFRNGPRPDITLSREAMKPACNVIDDLLLRIRGSEVMGTREIMSTPDNDTSPKSRTASDSRLRPGSRLRSHFIHRRKNSG</sequence>
<dbReference type="InterPro" id="IPR008271">
    <property type="entry name" value="Ser/Thr_kinase_AS"/>
</dbReference>
<keyword evidence="9" id="KW-0131">Cell cycle</keyword>
<dbReference type="Gene3D" id="3.30.200.20">
    <property type="entry name" value="Phosphorylase Kinase, domain 1"/>
    <property type="match status" value="1"/>
</dbReference>
<dbReference type="WBParaSite" id="L893_g30068.t1">
    <property type="protein sequence ID" value="L893_g30068.t1"/>
    <property type="gene ID" value="L893_g30068"/>
</dbReference>
<dbReference type="InterPro" id="IPR011009">
    <property type="entry name" value="Kinase-like_dom_sf"/>
</dbReference>
<evidence type="ECO:0000256" key="6">
    <source>
        <dbReference type="ARBA" id="ARBA00022777"/>
    </source>
</evidence>
<keyword evidence="17" id="KW-1185">Reference proteome</keyword>
<dbReference type="Proteomes" id="UP000095287">
    <property type="component" value="Unplaced"/>
</dbReference>
<keyword evidence="3" id="KW-0808">Transferase</keyword>
<keyword evidence="6" id="KW-0418">Kinase</keyword>
<evidence type="ECO:0000256" key="8">
    <source>
        <dbReference type="ARBA" id="ARBA00022842"/>
    </source>
</evidence>
<dbReference type="InterPro" id="IPR050339">
    <property type="entry name" value="CC_SR_Kinase"/>
</dbReference>
<dbReference type="InterPro" id="IPR017441">
    <property type="entry name" value="Protein_kinase_ATP_BS"/>
</dbReference>
<protein>
    <recommendedName>
        <fullName evidence="1">non-specific serine/threonine protein kinase</fullName>
        <ecNumber evidence="1">2.7.11.1</ecNumber>
    </recommendedName>
</protein>
<dbReference type="SUPFAM" id="SSF56112">
    <property type="entry name" value="Protein kinase-like (PK-like)"/>
    <property type="match status" value="1"/>
</dbReference>
<dbReference type="PROSITE" id="PS00108">
    <property type="entry name" value="PROTEIN_KINASE_ST"/>
    <property type="match status" value="1"/>
</dbReference>
<reference evidence="18" key="1">
    <citation type="submission" date="2016-11" db="UniProtKB">
        <authorList>
            <consortium name="WormBaseParasite"/>
        </authorList>
    </citation>
    <scope>IDENTIFICATION</scope>
</reference>
<feature type="compositionally biased region" description="Basic residues" evidence="15">
    <location>
        <begin position="368"/>
        <end position="384"/>
    </location>
</feature>
<evidence type="ECO:0000256" key="2">
    <source>
        <dbReference type="ARBA" id="ARBA00022527"/>
    </source>
</evidence>
<evidence type="ECO:0000256" key="12">
    <source>
        <dbReference type="ARBA" id="ARBA00048679"/>
    </source>
</evidence>
<proteinExistence type="inferred from homology"/>
<dbReference type="Gene3D" id="1.10.510.10">
    <property type="entry name" value="Transferase(Phosphotransferase) domain 1"/>
    <property type="match status" value="1"/>
</dbReference>
<evidence type="ECO:0000256" key="15">
    <source>
        <dbReference type="SAM" id="MobiDB-lite"/>
    </source>
</evidence>
<keyword evidence="5 13" id="KW-0547">Nucleotide-binding</keyword>
<dbReference type="GO" id="GO:0110031">
    <property type="term" value="P:negative regulation of G2/MI transition of meiotic cell cycle"/>
    <property type="evidence" value="ECO:0007669"/>
    <property type="project" value="TreeGrafter"/>
</dbReference>
<dbReference type="PROSITE" id="PS00107">
    <property type="entry name" value="PROTEIN_KINASE_ATP"/>
    <property type="match status" value="1"/>
</dbReference>
<evidence type="ECO:0000256" key="9">
    <source>
        <dbReference type="ARBA" id="ARBA00023306"/>
    </source>
</evidence>
<dbReference type="PANTHER" id="PTHR11042">
    <property type="entry name" value="EUKARYOTIC TRANSLATION INITIATION FACTOR 2-ALPHA KINASE EIF2-ALPHA KINASE -RELATED"/>
    <property type="match status" value="1"/>
</dbReference>
<dbReference type="GO" id="GO:0004674">
    <property type="term" value="F:protein serine/threonine kinase activity"/>
    <property type="evidence" value="ECO:0007669"/>
    <property type="project" value="UniProtKB-KW"/>
</dbReference>
<dbReference type="InterPro" id="IPR000719">
    <property type="entry name" value="Prot_kinase_dom"/>
</dbReference>
<evidence type="ECO:0000256" key="7">
    <source>
        <dbReference type="ARBA" id="ARBA00022840"/>
    </source>
</evidence>
<evidence type="ECO:0000259" key="16">
    <source>
        <dbReference type="PROSITE" id="PS50011"/>
    </source>
</evidence>
<dbReference type="GO" id="GO:0046872">
    <property type="term" value="F:metal ion binding"/>
    <property type="evidence" value="ECO:0007669"/>
    <property type="project" value="UniProtKB-KW"/>
</dbReference>